<dbReference type="SUPFAM" id="SSF51735">
    <property type="entry name" value="NAD(P)-binding Rossmann-fold domains"/>
    <property type="match status" value="1"/>
</dbReference>
<dbReference type="InterPro" id="IPR050177">
    <property type="entry name" value="Lipid_A_modif_metabolic_enz"/>
</dbReference>
<dbReference type="Pfam" id="PF01370">
    <property type="entry name" value="Epimerase"/>
    <property type="match status" value="1"/>
</dbReference>
<dbReference type="Gene3D" id="3.40.50.720">
    <property type="entry name" value="NAD(P)-binding Rossmann-like Domain"/>
    <property type="match status" value="1"/>
</dbReference>
<gene>
    <name evidence="2" type="ORF">AMOR_24300</name>
</gene>
<name>A0ABM7WVA3_9BACT</name>
<protein>
    <submittedName>
        <fullName evidence="2">UDP-galactose-4-epimerase</fullName>
    </submittedName>
</protein>
<dbReference type="InterPro" id="IPR036291">
    <property type="entry name" value="NAD(P)-bd_dom_sf"/>
</dbReference>
<dbReference type="Proteomes" id="UP001162891">
    <property type="component" value="Chromosome"/>
</dbReference>
<keyword evidence="3" id="KW-1185">Reference proteome</keyword>
<evidence type="ECO:0000313" key="3">
    <source>
        <dbReference type="Proteomes" id="UP001162891"/>
    </source>
</evidence>
<evidence type="ECO:0000313" key="2">
    <source>
        <dbReference type="EMBL" id="BDG03434.1"/>
    </source>
</evidence>
<dbReference type="PANTHER" id="PTHR43245">
    <property type="entry name" value="BIFUNCTIONAL POLYMYXIN RESISTANCE PROTEIN ARNA"/>
    <property type="match status" value="1"/>
</dbReference>
<reference evidence="3" key="1">
    <citation type="journal article" date="2022" name="Int. J. Syst. Evol. Microbiol.">
        <title>Anaeromyxobacter oryzae sp. nov., Anaeromyxobacter diazotrophicus sp. nov. and Anaeromyxobacter paludicola sp. nov., isolated from paddy soils.</title>
        <authorList>
            <person name="Itoh H."/>
            <person name="Xu Z."/>
            <person name="Mise K."/>
            <person name="Masuda Y."/>
            <person name="Ushijima N."/>
            <person name="Hayakawa C."/>
            <person name="Shiratori Y."/>
            <person name="Senoo K."/>
        </authorList>
    </citation>
    <scope>NUCLEOTIDE SEQUENCE [LARGE SCALE GENOMIC DNA]</scope>
    <source>
        <strain evidence="3">Red232</strain>
    </source>
</reference>
<organism evidence="2 3">
    <name type="scientific">Anaeromyxobacter oryzae</name>
    <dbReference type="NCBI Taxonomy" id="2918170"/>
    <lineage>
        <taxon>Bacteria</taxon>
        <taxon>Pseudomonadati</taxon>
        <taxon>Myxococcota</taxon>
        <taxon>Myxococcia</taxon>
        <taxon>Myxococcales</taxon>
        <taxon>Cystobacterineae</taxon>
        <taxon>Anaeromyxobacteraceae</taxon>
        <taxon>Anaeromyxobacter</taxon>
    </lineage>
</organism>
<dbReference type="InterPro" id="IPR001509">
    <property type="entry name" value="Epimerase_deHydtase"/>
</dbReference>
<feature type="domain" description="NAD-dependent epimerase/dehydratase" evidence="1">
    <location>
        <begin position="8"/>
        <end position="174"/>
    </location>
</feature>
<proteinExistence type="predicted"/>
<evidence type="ECO:0000259" key="1">
    <source>
        <dbReference type="Pfam" id="PF01370"/>
    </source>
</evidence>
<accession>A0ABM7WVA3</accession>
<sequence length="281" mass="30766">MAGLSRLIVSDVCDCDWNRHLTSARVIFHLAAFVHRRPRSELDRKELWRINCEGTQRIAEACRATGALLVYASTVAVYGNGSRTSPDDETRPCPTTEYGKSKLVAEEFIRSLPGLSYVVLRFPLLVGPHGRGNMERLVAAISRRRYWPVDSRGTEKSWLSTDDAAAALLAADVAHARGNTFVVSRPVPDSLDAIQQAAYRATDRVRPRPALPVGVAKVAAFVADGFSRAVGRTPVAADALRTLTGSAIYDGSRFASVMGFTPVDDLDDALRRTAAWQRGRR</sequence>
<dbReference type="EMBL" id="AP025591">
    <property type="protein sequence ID" value="BDG03434.1"/>
    <property type="molecule type" value="Genomic_DNA"/>
</dbReference>